<dbReference type="InterPro" id="IPR016181">
    <property type="entry name" value="Acyl_CoA_acyltransferase"/>
</dbReference>
<dbReference type="SUPFAM" id="SSF55729">
    <property type="entry name" value="Acyl-CoA N-acyltransferases (Nat)"/>
    <property type="match status" value="1"/>
</dbReference>
<dbReference type="Pfam" id="PF13302">
    <property type="entry name" value="Acetyltransf_3"/>
    <property type="match status" value="1"/>
</dbReference>
<dbReference type="PROSITE" id="PS51186">
    <property type="entry name" value="GNAT"/>
    <property type="match status" value="1"/>
</dbReference>
<name>A0A645DWN4_9ZZZZ</name>
<keyword evidence="2" id="KW-0012">Acyltransferase</keyword>
<comment type="similarity">
    <text evidence="3">Belongs to the acetyltransferase family. RimJ subfamily.</text>
</comment>
<evidence type="ECO:0000256" key="1">
    <source>
        <dbReference type="ARBA" id="ARBA00022679"/>
    </source>
</evidence>
<dbReference type="GO" id="GO:0008999">
    <property type="term" value="F:protein-N-terminal-alanine acetyltransferase activity"/>
    <property type="evidence" value="ECO:0007669"/>
    <property type="project" value="TreeGrafter"/>
</dbReference>
<dbReference type="AlphaFoldDB" id="A0A645DWN4"/>
<proteinExistence type="inferred from homology"/>
<accession>A0A645DWN4</accession>
<sequence length="312" mass="36443">MDKGRHVSIDYIEEKEANYIIRDSVGITVGRVFIISLDKDNRNIILRLKFYKDNKEQGKLIEDALKLILEVLIRKNNIHKINIICDENITLNPFTNLGFTLEGFLSDNVITAGNYSNTLLFGITEEEYNKNFITKEFVLEGKNVRIKVLTPNDAKEILNYYKKNRNYLSKFEPHRDEDFYKIETQTQSLIENYKQFFKDEGAHFGIYQGDKFIGRIRLYNIVYGVFRSGFIGYSIDEAYQGKGYMKEAVSLVVDYAFQFLNLHRIEASTLVENKKSQGVLKGCGFLELGVSERYLYINGKWRDHVIFYKVNE</sequence>
<dbReference type="PANTHER" id="PTHR43792:SF8">
    <property type="entry name" value="[RIBOSOMAL PROTEIN US5]-ALANINE N-ACETYLTRANSFERASE"/>
    <property type="match status" value="1"/>
</dbReference>
<comment type="caution">
    <text evidence="5">The sequence shown here is derived from an EMBL/GenBank/DDBJ whole genome shotgun (WGS) entry which is preliminary data.</text>
</comment>
<feature type="domain" description="N-acetyltransferase" evidence="4">
    <location>
        <begin position="144"/>
        <end position="303"/>
    </location>
</feature>
<dbReference type="Gene3D" id="3.40.630.30">
    <property type="match status" value="2"/>
</dbReference>
<evidence type="ECO:0000256" key="2">
    <source>
        <dbReference type="ARBA" id="ARBA00023315"/>
    </source>
</evidence>
<dbReference type="GO" id="GO:0005737">
    <property type="term" value="C:cytoplasm"/>
    <property type="evidence" value="ECO:0007669"/>
    <property type="project" value="TreeGrafter"/>
</dbReference>
<dbReference type="InterPro" id="IPR051531">
    <property type="entry name" value="N-acetyltransferase"/>
</dbReference>
<evidence type="ECO:0000313" key="5">
    <source>
        <dbReference type="EMBL" id="MPM93023.1"/>
    </source>
</evidence>
<dbReference type="EMBL" id="VSSQ01039885">
    <property type="protein sequence ID" value="MPM93023.1"/>
    <property type="molecule type" value="Genomic_DNA"/>
</dbReference>
<dbReference type="InterPro" id="IPR000182">
    <property type="entry name" value="GNAT_dom"/>
</dbReference>
<evidence type="ECO:0000256" key="3">
    <source>
        <dbReference type="ARBA" id="ARBA00038502"/>
    </source>
</evidence>
<organism evidence="5">
    <name type="scientific">bioreactor metagenome</name>
    <dbReference type="NCBI Taxonomy" id="1076179"/>
    <lineage>
        <taxon>unclassified sequences</taxon>
        <taxon>metagenomes</taxon>
        <taxon>ecological metagenomes</taxon>
    </lineage>
</organism>
<reference evidence="5" key="1">
    <citation type="submission" date="2019-08" db="EMBL/GenBank/DDBJ databases">
        <authorList>
            <person name="Kucharzyk K."/>
            <person name="Murdoch R.W."/>
            <person name="Higgins S."/>
            <person name="Loffler F."/>
        </authorList>
    </citation>
    <scope>NUCLEOTIDE SEQUENCE</scope>
</reference>
<evidence type="ECO:0000259" key="4">
    <source>
        <dbReference type="PROSITE" id="PS51186"/>
    </source>
</evidence>
<protein>
    <recommendedName>
        <fullName evidence="4">N-acetyltransferase domain-containing protein</fullName>
    </recommendedName>
</protein>
<gene>
    <name evidence="5" type="ORF">SDC9_140159</name>
</gene>
<keyword evidence="1" id="KW-0808">Transferase</keyword>
<dbReference type="PANTHER" id="PTHR43792">
    <property type="entry name" value="GNAT FAMILY, PUTATIVE (AFU_ORTHOLOGUE AFUA_3G00765)-RELATED-RELATED"/>
    <property type="match status" value="1"/>
</dbReference>